<proteinExistence type="predicted"/>
<gene>
    <name evidence="2" type="ORF">Hamer_G027061</name>
</gene>
<evidence type="ECO:0000313" key="2">
    <source>
        <dbReference type="EMBL" id="KAG7157839.1"/>
    </source>
</evidence>
<feature type="region of interest" description="Disordered" evidence="1">
    <location>
        <begin position="94"/>
        <end position="129"/>
    </location>
</feature>
<dbReference type="AlphaFoldDB" id="A0A8J5JRF1"/>
<feature type="compositionally biased region" description="Basic and acidic residues" evidence="1">
    <location>
        <begin position="347"/>
        <end position="365"/>
    </location>
</feature>
<protein>
    <submittedName>
        <fullName evidence="2">Uncharacterized protein</fullName>
    </submittedName>
</protein>
<accession>A0A8J5JRF1</accession>
<organism evidence="2 3">
    <name type="scientific">Homarus americanus</name>
    <name type="common">American lobster</name>
    <dbReference type="NCBI Taxonomy" id="6706"/>
    <lineage>
        <taxon>Eukaryota</taxon>
        <taxon>Metazoa</taxon>
        <taxon>Ecdysozoa</taxon>
        <taxon>Arthropoda</taxon>
        <taxon>Crustacea</taxon>
        <taxon>Multicrustacea</taxon>
        <taxon>Malacostraca</taxon>
        <taxon>Eumalacostraca</taxon>
        <taxon>Eucarida</taxon>
        <taxon>Decapoda</taxon>
        <taxon>Pleocyemata</taxon>
        <taxon>Astacidea</taxon>
        <taxon>Nephropoidea</taxon>
        <taxon>Nephropidae</taxon>
        <taxon>Homarus</taxon>
    </lineage>
</organism>
<evidence type="ECO:0000256" key="1">
    <source>
        <dbReference type="SAM" id="MobiDB-lite"/>
    </source>
</evidence>
<feature type="region of interest" description="Disordered" evidence="1">
    <location>
        <begin position="341"/>
        <end position="381"/>
    </location>
</feature>
<keyword evidence="3" id="KW-1185">Reference proteome</keyword>
<reference evidence="2" key="1">
    <citation type="journal article" date="2021" name="Sci. Adv.">
        <title>The American lobster genome reveals insights on longevity, neural, and immune adaptations.</title>
        <authorList>
            <person name="Polinski J.M."/>
            <person name="Zimin A.V."/>
            <person name="Clark K.F."/>
            <person name="Kohn A.B."/>
            <person name="Sadowski N."/>
            <person name="Timp W."/>
            <person name="Ptitsyn A."/>
            <person name="Khanna P."/>
            <person name="Romanova D.Y."/>
            <person name="Williams P."/>
            <person name="Greenwood S.J."/>
            <person name="Moroz L.L."/>
            <person name="Walt D.R."/>
            <person name="Bodnar A.G."/>
        </authorList>
    </citation>
    <scope>NUCLEOTIDE SEQUENCE</scope>
    <source>
        <strain evidence="2">GMGI-L3</strain>
    </source>
</reference>
<sequence>MLWDCQANIIHCPLFLPLKWPSRPASIVTRGSATPDDASSPEVLHTHRRQRHREELAATPADKQQDIALIKTNAEKESVCEWCNDKILPLRRESRRNESRSKGRNRKLPAAEPSSSDSRPQTPQISFGGRSSACLPTLLLVYLSEFRISRETARRARASHCRVSSCCSKGSSSRSPPHAVVHLRDERRRRTPTGHLHSPGRGHEEVEAACCLASEATALASDSGIAQQLVLSRTELRFKTSRHCAFDTTSSNTGRVCCGCPSGVSAAGKQLLSAWVQTPRHELVVRAAASNIWQNIAPTGPSPDLRKGPWDCEVAGMRAGVAAATCGGLRPQTAVLSLRSEAGVQQRKGDGDQIELPRRNERPRANDNFWSSNSDCHRFPT</sequence>
<dbReference type="EMBL" id="JAHLQT010036729">
    <property type="protein sequence ID" value="KAG7157839.1"/>
    <property type="molecule type" value="Genomic_DNA"/>
</dbReference>
<dbReference type="Proteomes" id="UP000747542">
    <property type="component" value="Unassembled WGS sequence"/>
</dbReference>
<evidence type="ECO:0000313" key="3">
    <source>
        <dbReference type="Proteomes" id="UP000747542"/>
    </source>
</evidence>
<feature type="compositionally biased region" description="Polar residues" evidence="1">
    <location>
        <begin position="113"/>
        <end position="125"/>
    </location>
</feature>
<name>A0A8J5JRF1_HOMAM</name>
<feature type="region of interest" description="Disordered" evidence="1">
    <location>
        <begin position="27"/>
        <end position="63"/>
    </location>
</feature>
<comment type="caution">
    <text evidence="2">The sequence shown here is derived from an EMBL/GenBank/DDBJ whole genome shotgun (WGS) entry which is preliminary data.</text>
</comment>